<evidence type="ECO:0000259" key="1">
    <source>
        <dbReference type="Pfam" id="PF13588"/>
    </source>
</evidence>
<gene>
    <name evidence="2" type="ORF">G4V39_01290</name>
</gene>
<feature type="domain" description="Type I restriction enzyme R protein N-terminal" evidence="1">
    <location>
        <begin position="29"/>
        <end position="124"/>
    </location>
</feature>
<keyword evidence="3" id="KW-1185">Reference proteome</keyword>
<dbReference type="RefSeq" id="WP_166031210.1">
    <property type="nucleotide sequence ID" value="NZ_CP048877.1"/>
</dbReference>
<protein>
    <submittedName>
        <fullName evidence="2">Type I restriction enzyme HsdR N-terminal domain-containing protein</fullName>
    </submittedName>
</protein>
<name>A0A6G7PU67_9BACT</name>
<evidence type="ECO:0000313" key="3">
    <source>
        <dbReference type="Proteomes" id="UP000502179"/>
    </source>
</evidence>
<organism evidence="2 3">
    <name type="scientific">Thermosulfuriphilus ammonigenes</name>
    <dbReference type="NCBI Taxonomy" id="1936021"/>
    <lineage>
        <taxon>Bacteria</taxon>
        <taxon>Pseudomonadati</taxon>
        <taxon>Thermodesulfobacteriota</taxon>
        <taxon>Thermodesulfobacteria</taxon>
        <taxon>Thermodesulfobacteriales</taxon>
        <taxon>Thermodesulfobacteriaceae</taxon>
        <taxon>Thermosulfuriphilus</taxon>
    </lineage>
</organism>
<accession>A0A6G7PU67</accession>
<evidence type="ECO:0000313" key="2">
    <source>
        <dbReference type="EMBL" id="QIJ70988.1"/>
    </source>
</evidence>
<dbReference type="Pfam" id="PF13588">
    <property type="entry name" value="HSDR_N_2"/>
    <property type="match status" value="1"/>
</dbReference>
<dbReference type="EMBL" id="CP048877">
    <property type="protein sequence ID" value="QIJ70988.1"/>
    <property type="molecule type" value="Genomic_DNA"/>
</dbReference>
<proteinExistence type="predicted"/>
<dbReference type="Proteomes" id="UP000502179">
    <property type="component" value="Chromosome"/>
</dbReference>
<sequence length="176" mass="19598">MSECDCCLGPSGEIIDLLTGEPVPDLDRERIKQKILKFLLEQKGYRKEDFLPNVDLDVRAGDKILTARLDLVVQIDGRPAMIIRCAPGSVVSRERGTIAAARLLKKEYIIPVAIQASAQEAAILDPINKKAVAYGWEHIPSREELTSLLKGWTPTALPPGRRPQEERILFAYDAHT</sequence>
<dbReference type="InterPro" id="IPR029464">
    <property type="entry name" value="HSDR_N"/>
</dbReference>
<dbReference type="KEGG" id="tav:G4V39_01290"/>
<dbReference type="AlphaFoldDB" id="A0A6G7PU67"/>
<reference evidence="2 3" key="1">
    <citation type="submission" date="2020-02" db="EMBL/GenBank/DDBJ databases">
        <title>Genome analysis of Thermosulfuriphilus ammonigenes ST65T, an anaerobic thermophilic chemolithoautotrophic bacterium isolated from a deep-sea hydrothermal vent.</title>
        <authorList>
            <person name="Slobodkina G."/>
            <person name="Allioux M."/>
            <person name="Merkel A."/>
            <person name="Alain K."/>
            <person name="Jebbar M."/>
            <person name="Slobodkin A."/>
        </authorList>
    </citation>
    <scope>NUCLEOTIDE SEQUENCE [LARGE SCALE GENOMIC DNA]</scope>
    <source>
        <strain evidence="2 3">ST65</strain>
    </source>
</reference>